<dbReference type="InterPro" id="IPR013785">
    <property type="entry name" value="Aldolase_TIM"/>
</dbReference>
<sequence length="310" mass="32505">MTRVFGADGRLLHDPVTGLTHLAPAPYTRGRHHLDAAAVTALPPAVPAHLDRDMPVSICWSPIVRCNLACPQCLDDASVREAGPAQRARTASILADADILGVDISGGEPLLLRDLPDLAHTIAGGRRAAVSVTTNGWHLARRAAELAPAVDGIRVSLDGPDTRTHDRIRGDGSFRRAVDGITAATEAGLTVQIQTVLMASTAHRAQEIVDLAAQVGAASVTFLQMLPIGSGAALTGQMLTDERATRVLDGLTVPASLRVRLRARNAAAGFTVVRADSHVWRNDPTAHHITGLRPLTGVADLALTGRDGSA</sequence>
<dbReference type="InterPro" id="IPR050377">
    <property type="entry name" value="Radical_SAM_PqqE_MftC-like"/>
</dbReference>
<keyword evidence="3" id="KW-0408">Iron</keyword>
<feature type="domain" description="Radical SAM core" evidence="5">
    <location>
        <begin position="52"/>
        <end position="264"/>
    </location>
</feature>
<keyword evidence="1" id="KW-0949">S-adenosyl-L-methionine</keyword>
<accession>A0A8J4EM08</accession>
<evidence type="ECO:0000313" key="6">
    <source>
        <dbReference type="EMBL" id="GIL29061.1"/>
    </source>
</evidence>
<keyword evidence="7" id="KW-1185">Reference proteome</keyword>
<keyword evidence="4" id="KW-0411">Iron-sulfur</keyword>
<dbReference type="Proteomes" id="UP000614996">
    <property type="component" value="Unassembled WGS sequence"/>
</dbReference>
<comment type="caution">
    <text evidence="6">The sequence shown here is derived from an EMBL/GenBank/DDBJ whole genome shotgun (WGS) entry which is preliminary data.</text>
</comment>
<protein>
    <recommendedName>
        <fullName evidence="5">Radical SAM core domain-containing protein</fullName>
    </recommendedName>
</protein>
<dbReference type="GO" id="GO:0051536">
    <property type="term" value="F:iron-sulfur cluster binding"/>
    <property type="evidence" value="ECO:0007669"/>
    <property type="project" value="UniProtKB-KW"/>
</dbReference>
<proteinExistence type="predicted"/>
<name>A0A8J4EM08_9ACTN</name>
<dbReference type="SFLD" id="SFLDS00029">
    <property type="entry name" value="Radical_SAM"/>
    <property type="match status" value="1"/>
</dbReference>
<evidence type="ECO:0000256" key="1">
    <source>
        <dbReference type="ARBA" id="ARBA00022691"/>
    </source>
</evidence>
<organism evidence="6 7">
    <name type="scientific">Actinocatenispora comari</name>
    <dbReference type="NCBI Taxonomy" id="2807577"/>
    <lineage>
        <taxon>Bacteria</taxon>
        <taxon>Bacillati</taxon>
        <taxon>Actinomycetota</taxon>
        <taxon>Actinomycetes</taxon>
        <taxon>Micromonosporales</taxon>
        <taxon>Micromonosporaceae</taxon>
        <taxon>Actinocatenispora</taxon>
    </lineage>
</organism>
<evidence type="ECO:0000256" key="3">
    <source>
        <dbReference type="ARBA" id="ARBA00023004"/>
    </source>
</evidence>
<dbReference type="Pfam" id="PF04055">
    <property type="entry name" value="Radical_SAM"/>
    <property type="match status" value="1"/>
</dbReference>
<dbReference type="EMBL" id="BOPO01000084">
    <property type="protein sequence ID" value="GIL29061.1"/>
    <property type="molecule type" value="Genomic_DNA"/>
</dbReference>
<dbReference type="CDD" id="cd01335">
    <property type="entry name" value="Radical_SAM"/>
    <property type="match status" value="1"/>
</dbReference>
<dbReference type="InterPro" id="IPR058240">
    <property type="entry name" value="rSAM_sf"/>
</dbReference>
<evidence type="ECO:0000259" key="5">
    <source>
        <dbReference type="PROSITE" id="PS51918"/>
    </source>
</evidence>
<dbReference type="GO" id="GO:0046872">
    <property type="term" value="F:metal ion binding"/>
    <property type="evidence" value="ECO:0007669"/>
    <property type="project" value="UniProtKB-KW"/>
</dbReference>
<dbReference type="PANTHER" id="PTHR11228">
    <property type="entry name" value="RADICAL SAM DOMAIN PROTEIN"/>
    <property type="match status" value="1"/>
</dbReference>
<dbReference type="SFLD" id="SFLDG01067">
    <property type="entry name" value="SPASM/twitch_domain_containing"/>
    <property type="match status" value="1"/>
</dbReference>
<dbReference type="SUPFAM" id="SSF102114">
    <property type="entry name" value="Radical SAM enzymes"/>
    <property type="match status" value="1"/>
</dbReference>
<gene>
    <name evidence="6" type="ORF">NUM_43150</name>
</gene>
<dbReference type="Gene3D" id="3.20.20.70">
    <property type="entry name" value="Aldolase class I"/>
    <property type="match status" value="1"/>
</dbReference>
<evidence type="ECO:0000256" key="2">
    <source>
        <dbReference type="ARBA" id="ARBA00022723"/>
    </source>
</evidence>
<dbReference type="InterPro" id="IPR007197">
    <property type="entry name" value="rSAM"/>
</dbReference>
<evidence type="ECO:0000313" key="7">
    <source>
        <dbReference type="Proteomes" id="UP000614996"/>
    </source>
</evidence>
<reference evidence="7" key="1">
    <citation type="journal article" date="2021" name="Int. J. Syst. Evol. Microbiol.">
        <title>Actinocatenispora comari sp. nov., an endophytic actinomycete isolated from aerial parts of Comarum salesowianum.</title>
        <authorList>
            <person name="Oyunbileg N."/>
            <person name="Iizaka Y."/>
            <person name="Hamada M."/>
            <person name="Davaapurev B.O."/>
            <person name="Fukumoto A."/>
            <person name="Tsetseg B."/>
            <person name="Kato F."/>
            <person name="Tamura T."/>
            <person name="Batkhuu J."/>
            <person name="Anzai Y."/>
        </authorList>
    </citation>
    <scope>NUCLEOTIDE SEQUENCE [LARGE SCALE GENOMIC DNA]</scope>
    <source>
        <strain evidence="7">NUM-2625</strain>
    </source>
</reference>
<dbReference type="PANTHER" id="PTHR11228:SF7">
    <property type="entry name" value="PQQA PEPTIDE CYCLASE"/>
    <property type="match status" value="1"/>
</dbReference>
<keyword evidence="2" id="KW-0479">Metal-binding</keyword>
<dbReference type="GO" id="GO:0003824">
    <property type="term" value="F:catalytic activity"/>
    <property type="evidence" value="ECO:0007669"/>
    <property type="project" value="InterPro"/>
</dbReference>
<evidence type="ECO:0000256" key="4">
    <source>
        <dbReference type="ARBA" id="ARBA00023014"/>
    </source>
</evidence>
<dbReference type="AlphaFoldDB" id="A0A8J4EM08"/>
<dbReference type="PROSITE" id="PS51918">
    <property type="entry name" value="RADICAL_SAM"/>
    <property type="match status" value="1"/>
</dbReference>
<dbReference type="RefSeq" id="WP_207126752.1">
    <property type="nucleotide sequence ID" value="NZ_BOPO01000084.1"/>
</dbReference>